<organism evidence="1 2">
    <name type="scientific">Hypocrea atroviridis (strain ATCC 20476 / IMI 206040)</name>
    <name type="common">Trichoderma atroviride</name>
    <dbReference type="NCBI Taxonomy" id="452589"/>
    <lineage>
        <taxon>Eukaryota</taxon>
        <taxon>Fungi</taxon>
        <taxon>Dikarya</taxon>
        <taxon>Ascomycota</taxon>
        <taxon>Pezizomycotina</taxon>
        <taxon>Sordariomycetes</taxon>
        <taxon>Hypocreomycetidae</taxon>
        <taxon>Hypocreales</taxon>
        <taxon>Hypocreaceae</taxon>
        <taxon>Trichoderma</taxon>
    </lineage>
</organism>
<protein>
    <submittedName>
        <fullName evidence="1">Uncharacterized protein</fullName>
    </submittedName>
</protein>
<dbReference type="STRING" id="452589.G9PA23"/>
<reference evidence="1 2" key="1">
    <citation type="journal article" date="2011" name="Genome Biol.">
        <title>Comparative genome sequence analysis underscores mycoparasitism as the ancestral life style of Trichoderma.</title>
        <authorList>
            <person name="Kubicek C.P."/>
            <person name="Herrera-Estrella A."/>
            <person name="Seidl-Seiboth V."/>
            <person name="Martinez D.A."/>
            <person name="Druzhinina I.S."/>
            <person name="Thon M."/>
            <person name="Zeilinger S."/>
            <person name="Casas-Flores S."/>
            <person name="Horwitz B.A."/>
            <person name="Mukherjee P.K."/>
            <person name="Mukherjee M."/>
            <person name="Kredics L."/>
            <person name="Alcaraz L.D."/>
            <person name="Aerts A."/>
            <person name="Antal Z."/>
            <person name="Atanasova L."/>
            <person name="Cervantes-Badillo M.G."/>
            <person name="Challacombe J."/>
            <person name="Chertkov O."/>
            <person name="McCluskey K."/>
            <person name="Coulpier F."/>
            <person name="Deshpande N."/>
            <person name="von Doehren H."/>
            <person name="Ebbole D.J."/>
            <person name="Esquivel-Naranjo E.U."/>
            <person name="Fekete E."/>
            <person name="Flipphi M."/>
            <person name="Glaser F."/>
            <person name="Gomez-Rodriguez E.Y."/>
            <person name="Gruber S."/>
            <person name="Han C."/>
            <person name="Henrissat B."/>
            <person name="Hermosa R."/>
            <person name="Hernandez-Onate M."/>
            <person name="Karaffa L."/>
            <person name="Kosti I."/>
            <person name="Le Crom S."/>
            <person name="Lindquist E."/>
            <person name="Lucas S."/>
            <person name="Luebeck M."/>
            <person name="Luebeck P.S."/>
            <person name="Margeot A."/>
            <person name="Metz B."/>
            <person name="Misra M."/>
            <person name="Nevalainen H."/>
            <person name="Omann M."/>
            <person name="Packer N."/>
            <person name="Perrone G."/>
            <person name="Uresti-Rivera E.E."/>
            <person name="Salamov A."/>
            <person name="Schmoll M."/>
            <person name="Seiboth B."/>
            <person name="Shapiro H."/>
            <person name="Sukno S."/>
            <person name="Tamayo-Ramos J.A."/>
            <person name="Tisch D."/>
            <person name="Wiest A."/>
            <person name="Wilkinson H.H."/>
            <person name="Zhang M."/>
            <person name="Coutinho P.M."/>
            <person name="Kenerley C.M."/>
            <person name="Monte E."/>
            <person name="Baker S.E."/>
            <person name="Grigoriev I.V."/>
        </authorList>
    </citation>
    <scope>NUCLEOTIDE SEQUENCE [LARGE SCALE GENOMIC DNA]</scope>
    <source>
        <strain evidence="2">ATCC 20476 / IMI 206040</strain>
    </source>
</reference>
<evidence type="ECO:0000313" key="1">
    <source>
        <dbReference type="EMBL" id="EHK40494.1"/>
    </source>
</evidence>
<dbReference type="AlphaFoldDB" id="G9PA23"/>
<comment type="caution">
    <text evidence="1">The sequence shown here is derived from an EMBL/GenBank/DDBJ whole genome shotgun (WGS) entry which is preliminary data.</text>
</comment>
<dbReference type="OrthoDB" id="20872at2759"/>
<evidence type="ECO:0000313" key="2">
    <source>
        <dbReference type="Proteomes" id="UP000005426"/>
    </source>
</evidence>
<sequence length="172" mass="19438">MSCQASMRDKNELSQAHTHIARAISGCCMTLKAYLDHSRERFLPFLDGAGVEEHRVDLAEVANLIYWMAKIQSQIGIGPRRFGAWDHRLLPSTVSLPSIERAAHEPRARSKALNQMHANYANARYTVVHDSYLINFPWSDDGSPCLAIVLSTWFTRGWTALELAMSKRVKVL</sequence>
<dbReference type="PANTHER" id="PTHR39596:SF2">
    <property type="entry name" value="HET DOMAIN PROTEIN (AFU_ORTHOLOGUE AFUA_1G17550)-RELATED"/>
    <property type="match status" value="1"/>
</dbReference>
<proteinExistence type="predicted"/>
<accession>G9PA23</accession>
<dbReference type="eggNOG" id="ENOG502SMNF">
    <property type="taxonomic scope" value="Eukaryota"/>
</dbReference>
<dbReference type="EMBL" id="ABDG02000028">
    <property type="protein sequence ID" value="EHK40494.1"/>
    <property type="molecule type" value="Genomic_DNA"/>
</dbReference>
<gene>
    <name evidence="1" type="ORF">TRIATDRAFT_185877</name>
</gene>
<name>G9PA23_HYPAI</name>
<feature type="non-terminal residue" evidence="1">
    <location>
        <position position="172"/>
    </location>
</feature>
<dbReference type="Proteomes" id="UP000005426">
    <property type="component" value="Unassembled WGS sequence"/>
</dbReference>
<keyword evidence="2" id="KW-1185">Reference proteome</keyword>
<dbReference type="HOGENOM" id="CLU_1558972_0_0_1"/>
<dbReference type="PANTHER" id="PTHR39596">
    <property type="match status" value="1"/>
</dbReference>